<gene>
    <name evidence="2" type="ORF">GCM10017781_02660</name>
</gene>
<sequence>MIANAATLMMTPDEVFLGGRNAKLAPQPSLCKQRYESAARREPKTEASALPLTESRRARSARAVTATTPEARTRPLADEAPVTAK</sequence>
<organism evidence="2 3">
    <name type="scientific">Deinococcus metalli</name>
    <dbReference type="NCBI Taxonomy" id="1141878"/>
    <lineage>
        <taxon>Bacteria</taxon>
        <taxon>Thermotogati</taxon>
        <taxon>Deinococcota</taxon>
        <taxon>Deinococci</taxon>
        <taxon>Deinococcales</taxon>
        <taxon>Deinococcaceae</taxon>
        <taxon>Deinococcus</taxon>
    </lineage>
</organism>
<evidence type="ECO:0000313" key="3">
    <source>
        <dbReference type="Proteomes" id="UP000619376"/>
    </source>
</evidence>
<feature type="compositionally biased region" description="Basic and acidic residues" evidence="1">
    <location>
        <begin position="34"/>
        <end position="45"/>
    </location>
</feature>
<evidence type="ECO:0000313" key="2">
    <source>
        <dbReference type="EMBL" id="GHF30069.1"/>
    </source>
</evidence>
<dbReference type="EMBL" id="BNAJ01000001">
    <property type="protein sequence ID" value="GHF30069.1"/>
    <property type="molecule type" value="Genomic_DNA"/>
</dbReference>
<proteinExistence type="predicted"/>
<accession>A0ABQ3JLW3</accession>
<reference evidence="3" key="1">
    <citation type="journal article" date="2019" name="Int. J. Syst. Evol. Microbiol.">
        <title>The Global Catalogue of Microorganisms (GCM) 10K type strain sequencing project: providing services to taxonomists for standard genome sequencing and annotation.</title>
        <authorList>
            <consortium name="The Broad Institute Genomics Platform"/>
            <consortium name="The Broad Institute Genome Sequencing Center for Infectious Disease"/>
            <person name="Wu L."/>
            <person name="Ma J."/>
        </authorList>
    </citation>
    <scope>NUCLEOTIDE SEQUENCE [LARGE SCALE GENOMIC DNA]</scope>
    <source>
        <strain evidence="3">CGMCC 1.18437</strain>
    </source>
</reference>
<name>A0ABQ3JLW3_9DEIO</name>
<feature type="region of interest" description="Disordered" evidence="1">
    <location>
        <begin position="34"/>
        <end position="85"/>
    </location>
</feature>
<protein>
    <submittedName>
        <fullName evidence="2">Uncharacterized protein</fullName>
    </submittedName>
</protein>
<keyword evidence="3" id="KW-1185">Reference proteome</keyword>
<dbReference type="Proteomes" id="UP000619376">
    <property type="component" value="Unassembled WGS sequence"/>
</dbReference>
<comment type="caution">
    <text evidence="2">The sequence shown here is derived from an EMBL/GenBank/DDBJ whole genome shotgun (WGS) entry which is preliminary data.</text>
</comment>
<evidence type="ECO:0000256" key="1">
    <source>
        <dbReference type="SAM" id="MobiDB-lite"/>
    </source>
</evidence>